<reference evidence="5 6" key="1">
    <citation type="journal article" date="2024" name="IMA Fungus">
        <title>IMA Genome - F19 : A genome assembly and annotation guide to empower mycologists, including annotated draft genome sequences of Ceratocystis pirilliformis, Diaporthe australafricana, Fusarium ophioides, Paecilomyces lecythidis, and Sporothrix stenoceras.</title>
        <authorList>
            <person name="Aylward J."/>
            <person name="Wilson A.M."/>
            <person name="Visagie C.M."/>
            <person name="Spraker J."/>
            <person name="Barnes I."/>
            <person name="Buitendag C."/>
            <person name="Ceriani C."/>
            <person name="Del Mar Angel L."/>
            <person name="du Plessis D."/>
            <person name="Fuchs T."/>
            <person name="Gasser K."/>
            <person name="Kramer D."/>
            <person name="Li W."/>
            <person name="Munsamy K."/>
            <person name="Piso A."/>
            <person name="Price J.L."/>
            <person name="Sonnekus B."/>
            <person name="Thomas C."/>
            <person name="van der Nest A."/>
            <person name="van Dijk A."/>
            <person name="van Heerden A."/>
            <person name="van Vuuren N."/>
            <person name="Yilmaz N."/>
            <person name="Duong T.A."/>
            <person name="van der Merwe N.A."/>
            <person name="Wingfield M.J."/>
            <person name="Wingfield B.D."/>
        </authorList>
    </citation>
    <scope>NUCLEOTIDE SEQUENCE [LARGE SCALE GENOMIC DNA]</scope>
    <source>
        <strain evidence="5 6">CMW 5346</strain>
    </source>
</reference>
<dbReference type="PROSITE" id="PS50048">
    <property type="entry name" value="ZN2_CY6_FUNGAL_2"/>
    <property type="match status" value="1"/>
</dbReference>
<feature type="region of interest" description="Disordered" evidence="3">
    <location>
        <begin position="1"/>
        <end position="136"/>
    </location>
</feature>
<organism evidence="5 6">
    <name type="scientific">Sporothrix stenoceras</name>
    <dbReference type="NCBI Taxonomy" id="5173"/>
    <lineage>
        <taxon>Eukaryota</taxon>
        <taxon>Fungi</taxon>
        <taxon>Dikarya</taxon>
        <taxon>Ascomycota</taxon>
        <taxon>Pezizomycotina</taxon>
        <taxon>Sordariomycetes</taxon>
        <taxon>Sordariomycetidae</taxon>
        <taxon>Ophiostomatales</taxon>
        <taxon>Ophiostomataceae</taxon>
        <taxon>Sporothrix</taxon>
    </lineage>
</organism>
<dbReference type="CDD" id="cd15486">
    <property type="entry name" value="ZIP_Sip4"/>
    <property type="match status" value="1"/>
</dbReference>
<dbReference type="Gene3D" id="4.10.240.10">
    <property type="entry name" value="Zn(2)-C6 fungal-type DNA-binding domain"/>
    <property type="match status" value="1"/>
</dbReference>
<evidence type="ECO:0000259" key="4">
    <source>
        <dbReference type="PROSITE" id="PS50048"/>
    </source>
</evidence>
<dbReference type="PANTHER" id="PTHR47655:SF3">
    <property type="entry name" value="ZN(II)2CYS6 TRANSCRIPTION FACTOR (EUROFUNG)"/>
    <property type="match status" value="1"/>
</dbReference>
<feature type="compositionally biased region" description="Low complexity" evidence="3">
    <location>
        <begin position="15"/>
        <end position="72"/>
    </location>
</feature>
<evidence type="ECO:0000256" key="3">
    <source>
        <dbReference type="SAM" id="MobiDB-lite"/>
    </source>
</evidence>
<evidence type="ECO:0000256" key="2">
    <source>
        <dbReference type="SAM" id="Coils"/>
    </source>
</evidence>
<dbReference type="CDD" id="cd00067">
    <property type="entry name" value="GAL4"/>
    <property type="match status" value="1"/>
</dbReference>
<dbReference type="InterPro" id="IPR036864">
    <property type="entry name" value="Zn2-C6_fun-type_DNA-bd_sf"/>
</dbReference>
<proteinExistence type="predicted"/>
<dbReference type="Proteomes" id="UP001583186">
    <property type="component" value="Unassembled WGS sequence"/>
</dbReference>
<dbReference type="SMART" id="SM00066">
    <property type="entry name" value="GAL4"/>
    <property type="match status" value="1"/>
</dbReference>
<dbReference type="PROSITE" id="PS00463">
    <property type="entry name" value="ZN2_CY6_FUNGAL_1"/>
    <property type="match status" value="1"/>
</dbReference>
<gene>
    <name evidence="5" type="primary">FCR1</name>
    <name evidence="5" type="ORF">Sste5346_005913</name>
</gene>
<dbReference type="SUPFAM" id="SSF57701">
    <property type="entry name" value="Zn2/Cys6 DNA-binding domain"/>
    <property type="match status" value="1"/>
</dbReference>
<accession>A0ABR3Z1B0</accession>
<comment type="caution">
    <text evidence="5">The sequence shown here is derived from an EMBL/GenBank/DDBJ whole genome shotgun (WGS) entry which is preliminary data.</text>
</comment>
<feature type="compositionally biased region" description="Low complexity" evidence="3">
    <location>
        <begin position="279"/>
        <end position="292"/>
    </location>
</feature>
<evidence type="ECO:0000313" key="6">
    <source>
        <dbReference type="Proteomes" id="UP001583186"/>
    </source>
</evidence>
<dbReference type="EMBL" id="JAWCUI010000033">
    <property type="protein sequence ID" value="KAL1894411.1"/>
    <property type="molecule type" value="Genomic_DNA"/>
</dbReference>
<name>A0ABR3Z1B0_9PEZI</name>
<feature type="coiled-coil region" evidence="2">
    <location>
        <begin position="451"/>
        <end position="481"/>
    </location>
</feature>
<feature type="compositionally biased region" description="Low complexity" evidence="3">
    <location>
        <begin position="102"/>
        <end position="125"/>
    </location>
</feature>
<dbReference type="Pfam" id="PF00172">
    <property type="entry name" value="Zn_clus"/>
    <property type="match status" value="1"/>
</dbReference>
<feature type="compositionally biased region" description="Low complexity" evidence="3">
    <location>
        <begin position="301"/>
        <end position="312"/>
    </location>
</feature>
<dbReference type="PANTHER" id="PTHR47655">
    <property type="entry name" value="QUINIC ACID UTILIZATION ACTIVATOR"/>
    <property type="match status" value="1"/>
</dbReference>
<feature type="region of interest" description="Disordered" evidence="3">
    <location>
        <begin position="273"/>
        <end position="312"/>
    </location>
</feature>
<dbReference type="InterPro" id="IPR052783">
    <property type="entry name" value="Metabolic/Drug-Res_Regulator"/>
</dbReference>
<keyword evidence="2" id="KW-0175">Coiled coil</keyword>
<protein>
    <submittedName>
        <fullName evidence="5">Fluconazole resistance protein 1</fullName>
    </submittedName>
</protein>
<evidence type="ECO:0000256" key="1">
    <source>
        <dbReference type="ARBA" id="ARBA00023242"/>
    </source>
</evidence>
<sequence length="556" mass="60499">MNNGIPTPPYDEQSQKLIQQQQQQQQSQQPRPVSRKSSNSTSSPPASVPSSRAAKSGSGNHATASHTSVTATHQHHHNSHRASKRSGSTPTATHSHSHSHHTASTASHNTGASAAAAAAAAAHSHGSPHHDNDGRHKRVWKACERCRMKKTKCDGEFPCKRCKDDGLICTAGTRKKTEYKQVPKGYAEVLEHTQFALVATVHKLYKMVVDANAWDLGEPEKNERGQPVIHSIASQLGCIRPNNDPDLPLSSSFIPEDEKDCAAVITMLEERNSKREAEQAMADATAATTAAAQIKSEPNETTTTSSKTTSTTATTATALPITMSSSMPASTGILASNSAIDFNLSGRFDRASSSEDYDGFSDMDDYRKNVFGSGNNSSSVNSASTTMSPQSLNFTDFDVGSNQSDGFAAPSPTMPTTQYTNWMTQTAPVDTPAQQPRQSQQMAQLQQFQQQQQAQQLHKHQQQLLQQQQRQLQRQQQLQQQNFKQAPPSLAIPTTMATSSVPMIGGSPFYTTEMLRQGMLENNFGTMQPHVIDTPELVLGMGDPMIYTGDYDDNLF</sequence>
<keyword evidence="6" id="KW-1185">Reference proteome</keyword>
<feature type="compositionally biased region" description="Basic residues" evidence="3">
    <location>
        <begin position="73"/>
        <end position="84"/>
    </location>
</feature>
<feature type="domain" description="Zn(2)-C6 fungal-type" evidence="4">
    <location>
        <begin position="142"/>
        <end position="171"/>
    </location>
</feature>
<evidence type="ECO:0000313" key="5">
    <source>
        <dbReference type="EMBL" id="KAL1894411.1"/>
    </source>
</evidence>
<keyword evidence="1" id="KW-0539">Nucleus</keyword>
<dbReference type="InterPro" id="IPR001138">
    <property type="entry name" value="Zn2Cys6_DnaBD"/>
</dbReference>